<protein>
    <recommendedName>
        <fullName evidence="8">Rhodopsin domain-containing protein</fullName>
    </recommendedName>
</protein>
<keyword evidence="10" id="KW-1185">Reference proteome</keyword>
<evidence type="ECO:0000256" key="7">
    <source>
        <dbReference type="SAM" id="Phobius"/>
    </source>
</evidence>
<comment type="similarity">
    <text evidence="5">Belongs to the SAT4 family.</text>
</comment>
<name>A0A9N8JTM4_9PEZI</name>
<feature type="transmembrane region" description="Helical" evidence="7">
    <location>
        <begin position="193"/>
        <end position="214"/>
    </location>
</feature>
<evidence type="ECO:0000256" key="3">
    <source>
        <dbReference type="ARBA" id="ARBA00022989"/>
    </source>
</evidence>
<feature type="region of interest" description="Disordered" evidence="6">
    <location>
        <begin position="336"/>
        <end position="366"/>
    </location>
</feature>
<proteinExistence type="inferred from homology"/>
<evidence type="ECO:0000256" key="1">
    <source>
        <dbReference type="ARBA" id="ARBA00004141"/>
    </source>
</evidence>
<dbReference type="InterPro" id="IPR049326">
    <property type="entry name" value="Rhodopsin_dom_fungi"/>
</dbReference>
<evidence type="ECO:0000256" key="4">
    <source>
        <dbReference type="ARBA" id="ARBA00023136"/>
    </source>
</evidence>
<feature type="domain" description="Rhodopsin" evidence="8">
    <location>
        <begin position="35"/>
        <end position="257"/>
    </location>
</feature>
<dbReference type="GO" id="GO:0016020">
    <property type="term" value="C:membrane"/>
    <property type="evidence" value="ECO:0007669"/>
    <property type="project" value="UniProtKB-SubCell"/>
</dbReference>
<evidence type="ECO:0000313" key="9">
    <source>
        <dbReference type="EMBL" id="CAD0093931.1"/>
    </source>
</evidence>
<organism evidence="9 10">
    <name type="scientific">Aureobasidium mustum</name>
    <dbReference type="NCBI Taxonomy" id="2773714"/>
    <lineage>
        <taxon>Eukaryota</taxon>
        <taxon>Fungi</taxon>
        <taxon>Dikarya</taxon>
        <taxon>Ascomycota</taxon>
        <taxon>Pezizomycotina</taxon>
        <taxon>Dothideomycetes</taxon>
        <taxon>Dothideomycetidae</taxon>
        <taxon>Dothideales</taxon>
        <taxon>Saccotheciaceae</taxon>
        <taxon>Aureobasidium</taxon>
    </lineage>
</organism>
<keyword evidence="4 7" id="KW-0472">Membrane</keyword>
<comment type="caution">
    <text evidence="9">The sequence shown here is derived from an EMBL/GenBank/DDBJ whole genome shotgun (WGS) entry which is preliminary data.</text>
</comment>
<keyword evidence="3 7" id="KW-1133">Transmembrane helix</keyword>
<feature type="region of interest" description="Disordered" evidence="6">
    <location>
        <begin position="267"/>
        <end position="291"/>
    </location>
</feature>
<evidence type="ECO:0000313" key="10">
    <source>
        <dbReference type="Proteomes" id="UP000714618"/>
    </source>
</evidence>
<dbReference type="PANTHER" id="PTHR33048:SF96">
    <property type="entry name" value="INTEGRAL MEMBRANE PROTEIN"/>
    <property type="match status" value="1"/>
</dbReference>
<feature type="transmembrane region" description="Helical" evidence="7">
    <location>
        <begin position="169"/>
        <end position="186"/>
    </location>
</feature>
<keyword evidence="2 7" id="KW-0812">Transmembrane</keyword>
<evidence type="ECO:0000256" key="2">
    <source>
        <dbReference type="ARBA" id="ARBA00022692"/>
    </source>
</evidence>
<feature type="transmembrane region" description="Helical" evidence="7">
    <location>
        <begin position="18"/>
        <end position="39"/>
    </location>
</feature>
<evidence type="ECO:0000256" key="6">
    <source>
        <dbReference type="SAM" id="MobiDB-lite"/>
    </source>
</evidence>
<accession>A0A9N8JTM4</accession>
<dbReference type="InterPro" id="IPR052337">
    <property type="entry name" value="SAT4-like"/>
</dbReference>
<dbReference type="Pfam" id="PF20684">
    <property type="entry name" value="Fung_rhodopsin"/>
    <property type="match status" value="1"/>
</dbReference>
<feature type="transmembrane region" description="Helical" evidence="7">
    <location>
        <begin position="110"/>
        <end position="129"/>
    </location>
</feature>
<dbReference type="PANTHER" id="PTHR33048">
    <property type="entry name" value="PTH11-LIKE INTEGRAL MEMBRANE PROTEIN (AFU_ORTHOLOGUE AFUA_5G11245)"/>
    <property type="match status" value="1"/>
</dbReference>
<feature type="transmembrane region" description="Helical" evidence="7">
    <location>
        <begin position="83"/>
        <end position="104"/>
    </location>
</feature>
<evidence type="ECO:0000256" key="5">
    <source>
        <dbReference type="ARBA" id="ARBA00038359"/>
    </source>
</evidence>
<comment type="subcellular location">
    <subcellularLocation>
        <location evidence="1">Membrane</location>
        <topology evidence="1">Multi-pass membrane protein</topology>
    </subcellularLocation>
</comment>
<dbReference type="Proteomes" id="UP000714618">
    <property type="component" value="Unassembled WGS sequence"/>
</dbReference>
<sequence>MSSATPTLEGLGRIPQELYIVGLTLLIVTWTAVFARAYVRGFMLRSVGWDDWTLIPAQICYTVQCAYLISMARMEMDSAKYNNIRGISTLVTVSLGLFFLRIITEKWQRYIIYAGITINTLYGITYFGLCTFGCGDPSKYLLRITLNQCISIKNVVIPASYIFTGLNAAMDWTMALLPISTIWYLNMPTLTKFYAYLLMLLGAAGSIVSLIRFAFVDSLEPDVMFFKNTGKLAIYSHIEPGLGIVAVCCATLRPLFRQCIEGAKSVSSTQKSHGPSGKRTSVTENSDMQLTSLRKNRRAKEGFVTFDESEGLQSQWSNEHEIGVKTDFSVETRLTRAGSHGVEQGRALSFPEPPDTPEQSIHARYF</sequence>
<dbReference type="OrthoDB" id="4682787at2759"/>
<reference evidence="9" key="1">
    <citation type="submission" date="2020-06" db="EMBL/GenBank/DDBJ databases">
        <authorList>
            <person name="Onetto C."/>
        </authorList>
    </citation>
    <scope>NUCLEOTIDE SEQUENCE</scope>
</reference>
<gene>
    <name evidence="9" type="ORF">AWRI4233_LOCUS4452</name>
</gene>
<dbReference type="AlphaFoldDB" id="A0A9N8JTM4"/>
<evidence type="ECO:0000259" key="8">
    <source>
        <dbReference type="Pfam" id="PF20684"/>
    </source>
</evidence>
<dbReference type="EMBL" id="CAIJEO010000005">
    <property type="protein sequence ID" value="CAD0093931.1"/>
    <property type="molecule type" value="Genomic_DNA"/>
</dbReference>